<dbReference type="InterPro" id="IPR043128">
    <property type="entry name" value="Rev_trsase/Diguanyl_cyclase"/>
</dbReference>
<dbReference type="Proteomes" id="UP001159363">
    <property type="component" value="Chromosome 12"/>
</dbReference>
<dbReference type="Gene3D" id="3.10.10.10">
    <property type="entry name" value="HIV Type 1 Reverse Transcriptase, subunit A, domain 1"/>
    <property type="match status" value="1"/>
</dbReference>
<dbReference type="InterPro" id="IPR050951">
    <property type="entry name" value="Retrovirus_Pol_polyprotein"/>
</dbReference>
<sequence>MSSFAKYDHSRPEAWTEHLERFQFWLDSNRQITDDKKRGLLILISIKNIILMLNPMVCYNKFVNRDQLPGEKAVVYMSELRRLASSYNFELCQFVWGLHNAGLQAELFSEKELIAMKALEVVQLVERCEQNAIEDRNSCVEDVHKFHATVSGSLVFLPPSSGSTFPSQKQLKVPKMWQNQTCYESSIQKLIMQILLTLSQLQLPPSEVHSPPVSPPSVDLSYLGAHASSLHNESLFLLSVRASSLNTKPYSVRVQVNKVLMQFEIDSDTYKPGHLYYQFTNSDHGPVLCQVPVGLRTWASQSLTIVGEFQAVVKCRHFTCKFPVLVVDGIGPNLLDRNWIQDSDIYIQVVNFLSPGTSNAGMSNEAFLHTIINVHAVSGHGTGCYKGPPLHVNINTAVAPVYQRARSVAFALTTKMKDTIVRSMDSCESGLSLGLATVLVLKYNSTLWVCADYRGTVICASSSGTCKSPTVDNLAGGCIYGTIHLEEAYTQIPMDEDASNVLTLNTVQVLHSFMWLPFGIMTACSAFQRIIDSLFGPVKGTTVAAYWARLMRILHILSDAGFKVYSEKRVWQAASIEVLGFRLDNEGIHPTNDKTAAITNDPRPCRKQELQYSLSLISFYGRFFKDRATILEPLHRFLDSKSKCVWTTKHQVSLHTVKDMLTSHQVLAQYNPDLPLVVTVNASSGGGGVGGVVVLAHIIPVKKFTPYLDFRRFTIITDHKPLLGIFPPDSPTQLHLSPRMLRYFDYELCHKPSTSVGHSDCLSKLP</sequence>
<dbReference type="PANTHER" id="PTHR37984:SF5">
    <property type="entry name" value="PROTEIN NYNRIN-LIKE"/>
    <property type="match status" value="1"/>
</dbReference>
<evidence type="ECO:0008006" key="3">
    <source>
        <dbReference type="Google" id="ProtNLM"/>
    </source>
</evidence>
<evidence type="ECO:0000313" key="1">
    <source>
        <dbReference type="EMBL" id="KAJ8869468.1"/>
    </source>
</evidence>
<evidence type="ECO:0000313" key="2">
    <source>
        <dbReference type="Proteomes" id="UP001159363"/>
    </source>
</evidence>
<reference evidence="1 2" key="1">
    <citation type="submission" date="2023-02" db="EMBL/GenBank/DDBJ databases">
        <title>LHISI_Scaffold_Assembly.</title>
        <authorList>
            <person name="Stuart O.P."/>
            <person name="Cleave R."/>
            <person name="Magrath M.J.L."/>
            <person name="Mikheyev A.S."/>
        </authorList>
    </citation>
    <scope>NUCLEOTIDE SEQUENCE [LARGE SCALE GENOMIC DNA]</scope>
    <source>
        <strain evidence="1">Daus_M_001</strain>
        <tissue evidence="1">Leg muscle</tissue>
    </source>
</reference>
<dbReference type="EMBL" id="JARBHB010000013">
    <property type="protein sequence ID" value="KAJ8869468.1"/>
    <property type="molecule type" value="Genomic_DNA"/>
</dbReference>
<gene>
    <name evidence="1" type="ORF">PR048_028459</name>
</gene>
<dbReference type="PANTHER" id="PTHR37984">
    <property type="entry name" value="PROTEIN CBG26694"/>
    <property type="match status" value="1"/>
</dbReference>
<keyword evidence="2" id="KW-1185">Reference proteome</keyword>
<protein>
    <recommendedName>
        <fullName evidence="3">Reverse transcriptase/retrotransposon-derived protein RNase H-like domain-containing protein</fullName>
    </recommendedName>
</protein>
<dbReference type="SUPFAM" id="SSF56672">
    <property type="entry name" value="DNA/RNA polymerases"/>
    <property type="match status" value="1"/>
</dbReference>
<dbReference type="InterPro" id="IPR043502">
    <property type="entry name" value="DNA/RNA_pol_sf"/>
</dbReference>
<accession>A0ABQ9GAN2</accession>
<comment type="caution">
    <text evidence="1">The sequence shown here is derived from an EMBL/GenBank/DDBJ whole genome shotgun (WGS) entry which is preliminary data.</text>
</comment>
<dbReference type="Gene3D" id="3.30.70.270">
    <property type="match status" value="2"/>
</dbReference>
<proteinExistence type="predicted"/>
<name>A0ABQ9GAN2_9NEOP</name>
<organism evidence="1 2">
    <name type="scientific">Dryococelus australis</name>
    <dbReference type="NCBI Taxonomy" id="614101"/>
    <lineage>
        <taxon>Eukaryota</taxon>
        <taxon>Metazoa</taxon>
        <taxon>Ecdysozoa</taxon>
        <taxon>Arthropoda</taxon>
        <taxon>Hexapoda</taxon>
        <taxon>Insecta</taxon>
        <taxon>Pterygota</taxon>
        <taxon>Neoptera</taxon>
        <taxon>Polyneoptera</taxon>
        <taxon>Phasmatodea</taxon>
        <taxon>Verophasmatodea</taxon>
        <taxon>Anareolatae</taxon>
        <taxon>Phasmatidae</taxon>
        <taxon>Eurycanthinae</taxon>
        <taxon>Dryococelus</taxon>
    </lineage>
</organism>